<evidence type="ECO:0000313" key="2">
    <source>
        <dbReference type="Proteomes" id="UP001352852"/>
    </source>
</evidence>
<dbReference type="Proteomes" id="UP001352852">
    <property type="component" value="Unassembled WGS sequence"/>
</dbReference>
<gene>
    <name evidence="1" type="ORF">CHARACLAT_022839</name>
</gene>
<protein>
    <submittedName>
        <fullName evidence="1">Uncharacterized protein</fullName>
    </submittedName>
</protein>
<name>A0ABU7F5W8_9TELE</name>
<proteinExistence type="predicted"/>
<dbReference type="EMBL" id="JAHUTJ010076137">
    <property type="protein sequence ID" value="MED6294607.1"/>
    <property type="molecule type" value="Genomic_DNA"/>
</dbReference>
<sequence length="120" mass="13856">MSVTRQRILSHPVVFKGAHRSTYRRQHNSLNCIYSLSRISVERMKGRQQKLMAHDVFMCLEGNSRESLRKEMMDSSSAQQGFDILQGIQETVSRLMDRWTGITRQTHLLLPHPDCLASTP</sequence>
<organism evidence="1 2">
    <name type="scientific">Characodon lateralis</name>
    <dbReference type="NCBI Taxonomy" id="208331"/>
    <lineage>
        <taxon>Eukaryota</taxon>
        <taxon>Metazoa</taxon>
        <taxon>Chordata</taxon>
        <taxon>Craniata</taxon>
        <taxon>Vertebrata</taxon>
        <taxon>Euteleostomi</taxon>
        <taxon>Actinopterygii</taxon>
        <taxon>Neopterygii</taxon>
        <taxon>Teleostei</taxon>
        <taxon>Neoteleostei</taxon>
        <taxon>Acanthomorphata</taxon>
        <taxon>Ovalentaria</taxon>
        <taxon>Atherinomorphae</taxon>
        <taxon>Cyprinodontiformes</taxon>
        <taxon>Goodeidae</taxon>
        <taxon>Characodon</taxon>
    </lineage>
</organism>
<evidence type="ECO:0000313" key="1">
    <source>
        <dbReference type="EMBL" id="MED6294607.1"/>
    </source>
</evidence>
<keyword evidence="2" id="KW-1185">Reference proteome</keyword>
<feature type="non-terminal residue" evidence="1">
    <location>
        <position position="120"/>
    </location>
</feature>
<reference evidence="1 2" key="1">
    <citation type="submission" date="2021-06" db="EMBL/GenBank/DDBJ databases">
        <authorList>
            <person name="Palmer J.M."/>
        </authorList>
    </citation>
    <scope>NUCLEOTIDE SEQUENCE [LARGE SCALE GENOMIC DNA]</scope>
    <source>
        <strain evidence="1 2">CL_MEX2019</strain>
        <tissue evidence="1">Muscle</tissue>
    </source>
</reference>
<comment type="caution">
    <text evidence="1">The sequence shown here is derived from an EMBL/GenBank/DDBJ whole genome shotgun (WGS) entry which is preliminary data.</text>
</comment>
<accession>A0ABU7F5W8</accession>